<dbReference type="Proteomes" id="UP000053144">
    <property type="component" value="Chromosome 4"/>
</dbReference>
<sequence length="310" mass="35270">MRHWNWTALTWRIGRLYIVRDVEDSRLIWAGVSLRNERVYHGKGSSPDDFFFMNANVFDQLCTRVPFTKFQMVVLWELNVASAQLTPNAWAGVQGFLAMCSTIGITPTIPVFFHYFDVRPLPKGGWVSLTSIKDRTLFRPYSNLYKNFKNQFFKVIIYEAGRHEFHDAAGNPLFPFYWTRNPKKIKAYSVGLMNPVDLEVVRTINALPRRLSARNLVECLRHEDCERKTFDIMSAPPPRKSNFMASRKGAGASSSSVRERVAPIALHPPIIKRASSTSRMPTVPPAGSQAALAVNVPKRHRCRCGKQAPT</sequence>
<dbReference type="AlphaFoldDB" id="A0A0L9UD26"/>
<reference evidence="4" key="1">
    <citation type="journal article" date="2015" name="Proc. Natl. Acad. Sci. U.S.A.">
        <title>Genome sequencing of adzuki bean (Vigna angularis) provides insight into high starch and low fat accumulation and domestication.</title>
        <authorList>
            <person name="Yang K."/>
            <person name="Tian Z."/>
            <person name="Chen C."/>
            <person name="Luo L."/>
            <person name="Zhao B."/>
            <person name="Wang Z."/>
            <person name="Yu L."/>
            <person name="Li Y."/>
            <person name="Sun Y."/>
            <person name="Li W."/>
            <person name="Chen Y."/>
            <person name="Li Y."/>
            <person name="Zhang Y."/>
            <person name="Ai D."/>
            <person name="Zhao J."/>
            <person name="Shang C."/>
            <person name="Ma Y."/>
            <person name="Wu B."/>
            <person name="Wang M."/>
            <person name="Gao L."/>
            <person name="Sun D."/>
            <person name="Zhang P."/>
            <person name="Guo F."/>
            <person name="Wang W."/>
            <person name="Li Y."/>
            <person name="Wang J."/>
            <person name="Varshney R.K."/>
            <person name="Wang J."/>
            <person name="Ling H.Q."/>
            <person name="Wan P."/>
        </authorList>
    </citation>
    <scope>NUCLEOTIDE SEQUENCE</scope>
    <source>
        <strain evidence="4">cv. Jingnong 6</strain>
    </source>
</reference>
<dbReference type="EMBL" id="CM003374">
    <property type="protein sequence ID" value="KOM40840.1"/>
    <property type="molecule type" value="Genomic_DNA"/>
</dbReference>
<feature type="region of interest" description="Disordered" evidence="1">
    <location>
        <begin position="236"/>
        <end position="258"/>
    </location>
</feature>
<proteinExistence type="predicted"/>
<dbReference type="Gramene" id="KOM40840">
    <property type="protein sequence ID" value="KOM40840"/>
    <property type="gene ID" value="LR48_Vigan04g103800"/>
</dbReference>
<evidence type="ECO:0000313" key="3">
    <source>
        <dbReference type="EMBL" id="KOM40840.1"/>
    </source>
</evidence>
<protein>
    <recommendedName>
        <fullName evidence="2">Transposase (putative) gypsy type domain-containing protein</fullName>
    </recommendedName>
</protein>
<evidence type="ECO:0000313" key="4">
    <source>
        <dbReference type="Proteomes" id="UP000053144"/>
    </source>
</evidence>
<name>A0A0L9UD26_PHAAN</name>
<evidence type="ECO:0000259" key="2">
    <source>
        <dbReference type="Pfam" id="PF04195"/>
    </source>
</evidence>
<organism evidence="3 4">
    <name type="scientific">Phaseolus angularis</name>
    <name type="common">Azuki bean</name>
    <name type="synonym">Vigna angularis</name>
    <dbReference type="NCBI Taxonomy" id="3914"/>
    <lineage>
        <taxon>Eukaryota</taxon>
        <taxon>Viridiplantae</taxon>
        <taxon>Streptophyta</taxon>
        <taxon>Embryophyta</taxon>
        <taxon>Tracheophyta</taxon>
        <taxon>Spermatophyta</taxon>
        <taxon>Magnoliopsida</taxon>
        <taxon>eudicotyledons</taxon>
        <taxon>Gunneridae</taxon>
        <taxon>Pentapetalae</taxon>
        <taxon>rosids</taxon>
        <taxon>fabids</taxon>
        <taxon>Fabales</taxon>
        <taxon>Fabaceae</taxon>
        <taxon>Papilionoideae</taxon>
        <taxon>50 kb inversion clade</taxon>
        <taxon>NPAAA clade</taxon>
        <taxon>indigoferoid/millettioid clade</taxon>
        <taxon>Phaseoleae</taxon>
        <taxon>Vigna</taxon>
    </lineage>
</organism>
<accession>A0A0L9UD26</accession>
<dbReference type="InterPro" id="IPR007321">
    <property type="entry name" value="Transposase_28"/>
</dbReference>
<gene>
    <name evidence="3" type="ORF">LR48_Vigan04g103800</name>
</gene>
<evidence type="ECO:0000256" key="1">
    <source>
        <dbReference type="SAM" id="MobiDB-lite"/>
    </source>
</evidence>
<dbReference type="Pfam" id="PF04195">
    <property type="entry name" value="Transposase_28"/>
    <property type="match status" value="1"/>
</dbReference>
<feature type="domain" description="Transposase (putative) gypsy type" evidence="2">
    <location>
        <begin position="64"/>
        <end position="120"/>
    </location>
</feature>